<dbReference type="EMBL" id="JACCDF010000003">
    <property type="protein sequence ID" value="NYS60319.1"/>
    <property type="molecule type" value="Genomic_DNA"/>
</dbReference>
<keyword evidence="4" id="KW-0808">Transferase</keyword>
<keyword evidence="5" id="KW-1185">Reference proteome</keyword>
<dbReference type="GO" id="GO:0016758">
    <property type="term" value="F:hexosyltransferase activity"/>
    <property type="evidence" value="ECO:0007669"/>
    <property type="project" value="UniProtKB-ARBA"/>
</dbReference>
<proteinExistence type="predicted"/>
<dbReference type="PANTHER" id="PTHR22916">
    <property type="entry name" value="GLYCOSYLTRANSFERASE"/>
    <property type="match status" value="1"/>
</dbReference>
<dbReference type="InterPro" id="IPR029044">
    <property type="entry name" value="Nucleotide-diphossugar_trans"/>
</dbReference>
<organism evidence="4 5">
    <name type="scientific">Vreelandella salicampi</name>
    <dbReference type="NCBI Taxonomy" id="1449798"/>
    <lineage>
        <taxon>Bacteria</taxon>
        <taxon>Pseudomonadati</taxon>
        <taxon>Pseudomonadota</taxon>
        <taxon>Gammaproteobacteria</taxon>
        <taxon>Oceanospirillales</taxon>
        <taxon>Halomonadaceae</taxon>
        <taxon>Vreelandella</taxon>
    </lineage>
</organism>
<accession>A0A7Z0LK44</accession>
<gene>
    <name evidence="4" type="ORF">HZS81_06010</name>
</gene>
<dbReference type="RefSeq" id="WP_179929649.1">
    <property type="nucleotide sequence ID" value="NZ_JACCDF010000003.1"/>
</dbReference>
<evidence type="ECO:0000259" key="2">
    <source>
        <dbReference type="Pfam" id="PF00535"/>
    </source>
</evidence>
<sequence>MIDPTEFDPAWYLQQYPDVAAAGIDPWEHFGRHGWGEGRYPRLLQSQVHEHYLWRGLASPMLRRLRSTQQQGTPLEQAYASWALCRWYAQTAQWQSCAEALQRFHSLEHALPGHAGPWLMGVEAAIQTGDLNQAALYLHGLVERFPNCPDIPLARCNFLGMASLGSANITHRQQTLNRLFSQHGLTAVRLWGNSSEQVYPVWEFDSLSSVAQPLSETAPSPCPRVSVMVPMYNAEASIATALRGLLAQTWPNLELLLVDDASSDATLAVVKRELAADPPRTGLKVTVLSHARNQGAYAARNTALAHATGDFITTHDSDDWSHPQKLEYQALALIKQPEAAGCFSHWVRATQALHFTHWCMEQGWIYRNISSLMIRRQVSETLGFWDNVSVAADTEFHNRLLAVYGAEALVDVLPGVPLAIGRQEAGSLTQQSDTHLLTMFHGLRQHYADAAKRWHAGFRHPRDAFLAAHPQERPFPAPRLMCRGAESAAHGPLEDLIQQSDYWDAAWYLTHYTDLQDAKIDPLAHFLDHGAMEGRDPGPHFSTSGYALRYARQLQQAKMTNPLAHFLRHGHAQGLEPHPVFPGRQPVMPSRPTVLLCGHQAPAQPFGAERCLIDTARALEAMEYNVLVLLPAAHSVAYLAALQSYVQGVAVVPYHWWRQGQASCPQAIAHVLEIIERYHVDAVHVNTLVQDAPCHAANMAGVPLVIHAHELPAHDSALCQRLEASAETIGRRALALADVVVANSQVVADFFHALQSPDTPGVPVQVVHNTLDMNVLLSLPPPVQYNAAEPLARAAPYRVGLLSNNQANKGLGDLAALAEHLATAAASGELKRPVHCVLYGPQTPELEALRLRRAAGELPDNLVFEGYIESPETALATLDAVVSLSHVQESFGRTVLEAMTAARPVIAYHWGALPELVVNAQTGYLVPFGDTRAVADAIQQLVNQPETQHAMGLAARQRAVETFRPRRYVQALQQVYTPLLASITASLQAHSGSIDSVS</sequence>
<dbReference type="SUPFAM" id="SSF53448">
    <property type="entry name" value="Nucleotide-diphospho-sugar transferases"/>
    <property type="match status" value="1"/>
</dbReference>
<evidence type="ECO:0000259" key="1">
    <source>
        <dbReference type="Pfam" id="PF00534"/>
    </source>
</evidence>
<feature type="domain" description="Glycosyl transferase family 1" evidence="1">
    <location>
        <begin position="810"/>
        <end position="958"/>
    </location>
</feature>
<name>A0A7Z0LK44_9GAMM</name>
<comment type="caution">
    <text evidence="4">The sequence shown here is derived from an EMBL/GenBank/DDBJ whole genome shotgun (WGS) entry which is preliminary data.</text>
</comment>
<feature type="domain" description="Glycosyltransferase 2-like" evidence="2">
    <location>
        <begin position="226"/>
        <end position="360"/>
    </location>
</feature>
<dbReference type="Pfam" id="PF00534">
    <property type="entry name" value="Glycos_transf_1"/>
    <property type="match status" value="1"/>
</dbReference>
<evidence type="ECO:0000259" key="3">
    <source>
        <dbReference type="Pfam" id="PF13439"/>
    </source>
</evidence>
<dbReference type="Gene3D" id="3.90.550.10">
    <property type="entry name" value="Spore Coat Polysaccharide Biosynthesis Protein SpsA, Chain A"/>
    <property type="match status" value="1"/>
</dbReference>
<reference evidence="4 5" key="1">
    <citation type="journal article" date="2015" name="Int. J. Syst. Evol. Microbiol.">
        <title>Halomonas salicampi sp. nov., a halotolerant and alkalitolerant bacterium isolated from a saltern soil.</title>
        <authorList>
            <person name="Lee J.C."/>
            <person name="Kim Y.S."/>
            <person name="Yun B.S."/>
            <person name="Whang K.S."/>
        </authorList>
    </citation>
    <scope>NUCLEOTIDE SEQUENCE [LARGE SCALE GENOMIC DNA]</scope>
    <source>
        <strain evidence="4 5">BH103</strain>
    </source>
</reference>
<dbReference type="Proteomes" id="UP000586119">
    <property type="component" value="Unassembled WGS sequence"/>
</dbReference>
<protein>
    <submittedName>
        <fullName evidence="4">Glycosyltransferase</fullName>
    </submittedName>
</protein>
<dbReference type="PANTHER" id="PTHR22916:SF3">
    <property type="entry name" value="UDP-GLCNAC:BETAGAL BETA-1,3-N-ACETYLGLUCOSAMINYLTRANSFERASE-LIKE PROTEIN 1"/>
    <property type="match status" value="1"/>
</dbReference>
<dbReference type="Gene3D" id="3.40.50.2000">
    <property type="entry name" value="Glycogen Phosphorylase B"/>
    <property type="match status" value="2"/>
</dbReference>
<dbReference type="SUPFAM" id="SSF53756">
    <property type="entry name" value="UDP-Glycosyltransferase/glycogen phosphorylase"/>
    <property type="match status" value="1"/>
</dbReference>
<dbReference type="InterPro" id="IPR001173">
    <property type="entry name" value="Glyco_trans_2-like"/>
</dbReference>
<dbReference type="Pfam" id="PF00535">
    <property type="entry name" value="Glycos_transf_2"/>
    <property type="match status" value="1"/>
</dbReference>
<dbReference type="Pfam" id="PF13439">
    <property type="entry name" value="Glyco_transf_4"/>
    <property type="match status" value="1"/>
</dbReference>
<dbReference type="CDD" id="cd03801">
    <property type="entry name" value="GT4_PimA-like"/>
    <property type="match status" value="1"/>
</dbReference>
<dbReference type="InterPro" id="IPR028098">
    <property type="entry name" value="Glyco_trans_4-like_N"/>
</dbReference>
<feature type="domain" description="Glycosyltransferase subfamily 4-like N-terminal" evidence="3">
    <location>
        <begin position="607"/>
        <end position="773"/>
    </location>
</feature>
<evidence type="ECO:0000313" key="5">
    <source>
        <dbReference type="Proteomes" id="UP000586119"/>
    </source>
</evidence>
<dbReference type="CDD" id="cd00761">
    <property type="entry name" value="Glyco_tranf_GTA_type"/>
    <property type="match status" value="1"/>
</dbReference>
<evidence type="ECO:0000313" key="4">
    <source>
        <dbReference type="EMBL" id="NYS60319.1"/>
    </source>
</evidence>
<dbReference type="AlphaFoldDB" id="A0A7Z0LK44"/>
<dbReference type="InterPro" id="IPR001296">
    <property type="entry name" value="Glyco_trans_1"/>
</dbReference>